<evidence type="ECO:0000313" key="3">
    <source>
        <dbReference type="Proteomes" id="UP000308197"/>
    </source>
</evidence>
<organism evidence="2 3">
    <name type="scientific">Polyporus arcularius HHB13444</name>
    <dbReference type="NCBI Taxonomy" id="1314778"/>
    <lineage>
        <taxon>Eukaryota</taxon>
        <taxon>Fungi</taxon>
        <taxon>Dikarya</taxon>
        <taxon>Basidiomycota</taxon>
        <taxon>Agaricomycotina</taxon>
        <taxon>Agaricomycetes</taxon>
        <taxon>Polyporales</taxon>
        <taxon>Polyporaceae</taxon>
        <taxon>Polyporus</taxon>
    </lineage>
</organism>
<accession>A0A5C3P5Y5</accession>
<reference evidence="2 3" key="1">
    <citation type="journal article" date="2019" name="Nat. Ecol. Evol.">
        <title>Megaphylogeny resolves global patterns of mushroom evolution.</title>
        <authorList>
            <person name="Varga T."/>
            <person name="Krizsan K."/>
            <person name="Foldi C."/>
            <person name="Dima B."/>
            <person name="Sanchez-Garcia M."/>
            <person name="Sanchez-Ramirez S."/>
            <person name="Szollosi G.J."/>
            <person name="Szarkandi J.G."/>
            <person name="Papp V."/>
            <person name="Albert L."/>
            <person name="Andreopoulos W."/>
            <person name="Angelini C."/>
            <person name="Antonin V."/>
            <person name="Barry K.W."/>
            <person name="Bougher N.L."/>
            <person name="Buchanan P."/>
            <person name="Buyck B."/>
            <person name="Bense V."/>
            <person name="Catcheside P."/>
            <person name="Chovatia M."/>
            <person name="Cooper J."/>
            <person name="Damon W."/>
            <person name="Desjardin D."/>
            <person name="Finy P."/>
            <person name="Geml J."/>
            <person name="Haridas S."/>
            <person name="Hughes K."/>
            <person name="Justo A."/>
            <person name="Karasinski D."/>
            <person name="Kautmanova I."/>
            <person name="Kiss B."/>
            <person name="Kocsube S."/>
            <person name="Kotiranta H."/>
            <person name="LaButti K.M."/>
            <person name="Lechner B.E."/>
            <person name="Liimatainen K."/>
            <person name="Lipzen A."/>
            <person name="Lukacs Z."/>
            <person name="Mihaltcheva S."/>
            <person name="Morgado L.N."/>
            <person name="Niskanen T."/>
            <person name="Noordeloos M.E."/>
            <person name="Ohm R.A."/>
            <person name="Ortiz-Santana B."/>
            <person name="Ovrebo C."/>
            <person name="Racz N."/>
            <person name="Riley R."/>
            <person name="Savchenko A."/>
            <person name="Shiryaev A."/>
            <person name="Soop K."/>
            <person name="Spirin V."/>
            <person name="Szebenyi C."/>
            <person name="Tomsovsky M."/>
            <person name="Tulloss R.E."/>
            <person name="Uehling J."/>
            <person name="Grigoriev I.V."/>
            <person name="Vagvolgyi C."/>
            <person name="Papp T."/>
            <person name="Martin F.M."/>
            <person name="Miettinen O."/>
            <person name="Hibbett D.S."/>
            <person name="Nagy L.G."/>
        </authorList>
    </citation>
    <scope>NUCLEOTIDE SEQUENCE [LARGE SCALE GENOMIC DNA]</scope>
    <source>
        <strain evidence="2 3">HHB13444</strain>
    </source>
</reference>
<dbReference type="AlphaFoldDB" id="A0A5C3P5Y5"/>
<proteinExistence type="predicted"/>
<gene>
    <name evidence="2" type="ORF">K466DRAFT_566841</name>
</gene>
<sequence length="177" mass="19179">MYETNLKPTSPLEEGGRVRLIALPRITTPIPMAAIERYQPYEPHVCGEVIRIAELGSVWARATIINECAGNRVGVIDLDLPNAPGITTWRTAAEGGAEAPGWIGEAPERGREWEENGGVGRCKGKACSLGHDGDKGEGSFRAIPQKRKGQTSEGIPLTVNEEGASTLHLWLKYEGYD</sequence>
<dbReference type="EMBL" id="ML211275">
    <property type="protein sequence ID" value="TFK85086.1"/>
    <property type="molecule type" value="Genomic_DNA"/>
</dbReference>
<name>A0A5C3P5Y5_9APHY</name>
<feature type="region of interest" description="Disordered" evidence="1">
    <location>
        <begin position="133"/>
        <end position="153"/>
    </location>
</feature>
<keyword evidence="3" id="KW-1185">Reference proteome</keyword>
<dbReference type="InParanoid" id="A0A5C3P5Y5"/>
<evidence type="ECO:0000313" key="2">
    <source>
        <dbReference type="EMBL" id="TFK85086.1"/>
    </source>
</evidence>
<protein>
    <submittedName>
        <fullName evidence="2">Uncharacterized protein</fullName>
    </submittedName>
</protein>
<evidence type="ECO:0000256" key="1">
    <source>
        <dbReference type="SAM" id="MobiDB-lite"/>
    </source>
</evidence>
<dbReference type="Proteomes" id="UP000308197">
    <property type="component" value="Unassembled WGS sequence"/>
</dbReference>